<reference evidence="2" key="1">
    <citation type="submission" date="2018-05" db="EMBL/GenBank/DDBJ databases">
        <authorList>
            <person name="Lanie J.A."/>
            <person name="Ng W.-L."/>
            <person name="Kazmierczak K.M."/>
            <person name="Andrzejewski T.M."/>
            <person name="Davidsen T.M."/>
            <person name="Wayne K.J."/>
            <person name="Tettelin H."/>
            <person name="Glass J.I."/>
            <person name="Rusch D."/>
            <person name="Podicherti R."/>
            <person name="Tsui H.-C.T."/>
            <person name="Winkler M.E."/>
        </authorList>
    </citation>
    <scope>NUCLEOTIDE SEQUENCE</scope>
</reference>
<gene>
    <name evidence="2" type="ORF">METZ01_LOCUS462524</name>
</gene>
<feature type="region of interest" description="Disordered" evidence="1">
    <location>
        <begin position="53"/>
        <end position="86"/>
    </location>
</feature>
<sequence>RNGGKLKGHWDVGSNVNFGPEAPASWTVRMFSQSWVFATMTLEALVAHEGCSPVSGNPDPSLSQHRQLGRQEATRIEAQYSRVRST</sequence>
<evidence type="ECO:0000313" key="2">
    <source>
        <dbReference type="EMBL" id="SVE09670.1"/>
    </source>
</evidence>
<organism evidence="2">
    <name type="scientific">marine metagenome</name>
    <dbReference type="NCBI Taxonomy" id="408172"/>
    <lineage>
        <taxon>unclassified sequences</taxon>
        <taxon>metagenomes</taxon>
        <taxon>ecological metagenomes</taxon>
    </lineage>
</organism>
<proteinExistence type="predicted"/>
<accession>A0A383AQ75</accession>
<feature type="compositionally biased region" description="Polar residues" evidence="1">
    <location>
        <begin position="54"/>
        <end position="66"/>
    </location>
</feature>
<evidence type="ECO:0000256" key="1">
    <source>
        <dbReference type="SAM" id="MobiDB-lite"/>
    </source>
</evidence>
<name>A0A383AQ75_9ZZZZ</name>
<dbReference type="AlphaFoldDB" id="A0A383AQ75"/>
<dbReference type="EMBL" id="UINC01193857">
    <property type="protein sequence ID" value="SVE09670.1"/>
    <property type="molecule type" value="Genomic_DNA"/>
</dbReference>
<feature type="non-terminal residue" evidence="2">
    <location>
        <position position="1"/>
    </location>
</feature>
<protein>
    <submittedName>
        <fullName evidence="2">Uncharacterized protein</fullName>
    </submittedName>
</protein>